<evidence type="ECO:0000256" key="1">
    <source>
        <dbReference type="SAM" id="MobiDB-lite"/>
    </source>
</evidence>
<keyword evidence="3" id="KW-1185">Reference proteome</keyword>
<reference evidence="2 3" key="1">
    <citation type="submission" date="2019-02" db="EMBL/GenBank/DDBJ databases">
        <title>Genome sequencing of the rare red list fungi Dentipellis fragilis.</title>
        <authorList>
            <person name="Buettner E."/>
            <person name="Kellner H."/>
        </authorList>
    </citation>
    <scope>NUCLEOTIDE SEQUENCE [LARGE SCALE GENOMIC DNA]</scope>
    <source>
        <strain evidence="2 3">DSM 105465</strain>
    </source>
</reference>
<evidence type="ECO:0000313" key="3">
    <source>
        <dbReference type="Proteomes" id="UP000298327"/>
    </source>
</evidence>
<protein>
    <submittedName>
        <fullName evidence="2">Uncharacterized protein</fullName>
    </submittedName>
</protein>
<dbReference type="EMBL" id="SEOQ01000472">
    <property type="protein sequence ID" value="TFY62241.1"/>
    <property type="molecule type" value="Genomic_DNA"/>
</dbReference>
<dbReference type="Proteomes" id="UP000298327">
    <property type="component" value="Unassembled WGS sequence"/>
</dbReference>
<evidence type="ECO:0000313" key="2">
    <source>
        <dbReference type="EMBL" id="TFY62241.1"/>
    </source>
</evidence>
<feature type="region of interest" description="Disordered" evidence="1">
    <location>
        <begin position="50"/>
        <end position="85"/>
    </location>
</feature>
<accession>A0A4Y9YL87</accession>
<organism evidence="2 3">
    <name type="scientific">Dentipellis fragilis</name>
    <dbReference type="NCBI Taxonomy" id="205917"/>
    <lineage>
        <taxon>Eukaryota</taxon>
        <taxon>Fungi</taxon>
        <taxon>Dikarya</taxon>
        <taxon>Basidiomycota</taxon>
        <taxon>Agaricomycotina</taxon>
        <taxon>Agaricomycetes</taxon>
        <taxon>Russulales</taxon>
        <taxon>Hericiaceae</taxon>
        <taxon>Dentipellis</taxon>
    </lineage>
</organism>
<sequence>MICRKSTMDGGPRWSLVYLSTTAAGSPSPTDRRPSLQTRASALINMGQTTARMKKPKRWDRFDTAPAVRSSSLARPKTKSNAAVR</sequence>
<name>A0A4Y9YL87_9AGAM</name>
<gene>
    <name evidence="2" type="ORF">EVG20_g6773</name>
</gene>
<dbReference type="AlphaFoldDB" id="A0A4Y9YL87"/>
<proteinExistence type="predicted"/>
<comment type="caution">
    <text evidence="2">The sequence shown here is derived from an EMBL/GenBank/DDBJ whole genome shotgun (WGS) entry which is preliminary data.</text>
</comment>